<dbReference type="PANTHER" id="PTHR46034:SF23">
    <property type="entry name" value="DCD (DEVELOPMENT AND CELL DEATH) DOMAIN PROTEIN"/>
    <property type="match status" value="1"/>
</dbReference>
<organism evidence="3 4">
    <name type="scientific">Spinacia oleracea</name>
    <name type="common">Spinach</name>
    <dbReference type="NCBI Taxonomy" id="3562"/>
    <lineage>
        <taxon>Eukaryota</taxon>
        <taxon>Viridiplantae</taxon>
        <taxon>Streptophyta</taxon>
        <taxon>Embryophyta</taxon>
        <taxon>Tracheophyta</taxon>
        <taxon>Spermatophyta</taxon>
        <taxon>Magnoliopsida</taxon>
        <taxon>eudicotyledons</taxon>
        <taxon>Gunneridae</taxon>
        <taxon>Pentapetalae</taxon>
        <taxon>Caryophyllales</taxon>
        <taxon>Chenopodiaceae</taxon>
        <taxon>Chenopodioideae</taxon>
        <taxon>Anserineae</taxon>
        <taxon>Spinacia</taxon>
    </lineage>
</organism>
<dbReference type="KEGG" id="soe:110795184"/>
<dbReference type="Pfam" id="PF01344">
    <property type="entry name" value="Kelch_1"/>
    <property type="match status" value="1"/>
</dbReference>
<dbReference type="Proteomes" id="UP000813463">
    <property type="component" value="Chromosome 1"/>
</dbReference>
<reference evidence="4" key="2">
    <citation type="submission" date="2025-08" db="UniProtKB">
        <authorList>
            <consortium name="RefSeq"/>
        </authorList>
    </citation>
    <scope>IDENTIFICATION</scope>
    <source>
        <tissue evidence="4">Leaf</tissue>
    </source>
</reference>
<evidence type="ECO:0000259" key="2">
    <source>
        <dbReference type="PROSITE" id="PS51222"/>
    </source>
</evidence>
<gene>
    <name evidence="4" type="primary">LOC110795184</name>
</gene>
<keyword evidence="3" id="KW-1185">Reference proteome</keyword>
<evidence type="ECO:0000313" key="4">
    <source>
        <dbReference type="RefSeq" id="XP_021855860.1"/>
    </source>
</evidence>
<dbReference type="SMART" id="SM00767">
    <property type="entry name" value="DCD"/>
    <property type="match status" value="1"/>
</dbReference>
<protein>
    <recommendedName>
        <fullName evidence="2">DCD domain-containing protein</fullName>
    </recommendedName>
</protein>
<dbReference type="GO" id="GO:0034976">
    <property type="term" value="P:response to endoplasmic reticulum stress"/>
    <property type="evidence" value="ECO:0007669"/>
    <property type="project" value="InterPro"/>
</dbReference>
<accession>A0A9R0IWR2</accession>
<dbReference type="Pfam" id="PF10539">
    <property type="entry name" value="Dev_Cell_Death"/>
    <property type="match status" value="1"/>
</dbReference>
<sequence length="735" mass="82174">MGAGRKTESVVLQNKPPPQQTINHHPWSARGLLKKDLAAVIFGCKYSTMNECHLKLLFGLPEAHFKYVHHVTPGMPLFLFNYSDRKLHGIYEAISPGQLNINQYAWTLDGEKHTPFPAQVRVKVRTQCRPLSEEQYKPILVNNYSSHEPNHFWFELDKIQTNKLISLFLASPISQSVAVPRITAKSGTLFKQPVAPIVHQEVCNLGNGKGKQRVAAAADQDVVEKQRNVATFHEGKSWSSLFKHLSDSTSKKKDEDSNSEGFSNMSEDEASPAMSEDVSVDETPPVMSEAIYVDEAPSLMFEAICAGEALDVSEKSHMTCVDEAHFPSEVSCFIPSEVDYFVEEISSHLQSSDHIGVIKLIQAIGEMKALQLDQTRKIQSLEQDLVETKKRVHELENFHRESGKYIPSHSTVETKKRIHELENFHQESGKFIPSHSTVHVEDSQFQSISQDSCHSMLLVGGFSGSSWLQNLDLYVPSKDVITSLEPMSSIRPYASVVKLKDALYVLGGGYGTSWYDTVDSYNLEYNKWMSCPLLTKKKGSMAGVSLDDKIYAIGGGNANDCFSEVEILDLNIGRWVRTRSMVQERFGPAAARLNGALYVTGGYDGHEYLGCMERFDPRAYSWTKLRSMNTRRGCHSVIVMNEKLYAIGGYDGAQMVPTVEVYEPRVDSWTMVESMNYARGYMGSVALGNTIYAICGMHDSEEILDTVECYSEGKGWQLANLNSIGQRCFLSAVAL</sequence>
<dbReference type="AlphaFoldDB" id="A0A9R0IWR2"/>
<dbReference type="InterPro" id="IPR015915">
    <property type="entry name" value="Kelch-typ_b-propeller"/>
</dbReference>
<dbReference type="OrthoDB" id="45365at2759"/>
<dbReference type="SUPFAM" id="SSF117281">
    <property type="entry name" value="Kelch motif"/>
    <property type="match status" value="1"/>
</dbReference>
<dbReference type="SMART" id="SM00612">
    <property type="entry name" value="Kelch"/>
    <property type="match status" value="6"/>
</dbReference>
<dbReference type="Gene3D" id="2.120.10.80">
    <property type="entry name" value="Kelch-type beta propeller"/>
    <property type="match status" value="1"/>
</dbReference>
<proteinExistence type="predicted"/>
<feature type="region of interest" description="Disordered" evidence="1">
    <location>
        <begin position="248"/>
        <end position="281"/>
    </location>
</feature>
<evidence type="ECO:0000313" key="3">
    <source>
        <dbReference type="Proteomes" id="UP000813463"/>
    </source>
</evidence>
<dbReference type="InterPro" id="IPR013989">
    <property type="entry name" value="Dev_and_cell_death_domain"/>
</dbReference>
<dbReference type="GeneID" id="110795184"/>
<dbReference type="PROSITE" id="PS51222">
    <property type="entry name" value="DCD"/>
    <property type="match status" value="1"/>
</dbReference>
<dbReference type="InterPro" id="IPR044832">
    <property type="entry name" value="NRP-like"/>
</dbReference>
<evidence type="ECO:0000256" key="1">
    <source>
        <dbReference type="SAM" id="MobiDB-lite"/>
    </source>
</evidence>
<dbReference type="InterPro" id="IPR006652">
    <property type="entry name" value="Kelch_1"/>
</dbReference>
<feature type="region of interest" description="Disordered" evidence="1">
    <location>
        <begin position="1"/>
        <end position="23"/>
    </location>
</feature>
<name>A0A9R0IWR2_SPIOL</name>
<feature type="domain" description="DCD" evidence="2">
    <location>
        <begin position="35"/>
        <end position="170"/>
    </location>
</feature>
<reference evidence="3" key="1">
    <citation type="journal article" date="2021" name="Nat. Commun.">
        <title>Genomic analyses provide insights into spinach domestication and the genetic basis of agronomic traits.</title>
        <authorList>
            <person name="Cai X."/>
            <person name="Sun X."/>
            <person name="Xu C."/>
            <person name="Sun H."/>
            <person name="Wang X."/>
            <person name="Ge C."/>
            <person name="Zhang Z."/>
            <person name="Wang Q."/>
            <person name="Fei Z."/>
            <person name="Jiao C."/>
            <person name="Wang Q."/>
        </authorList>
    </citation>
    <scope>NUCLEOTIDE SEQUENCE [LARGE SCALE GENOMIC DNA]</scope>
    <source>
        <strain evidence="3">cv. Varoflay</strain>
    </source>
</reference>
<dbReference type="Pfam" id="PF24681">
    <property type="entry name" value="Kelch_KLHDC2_KLHL20_DRC7"/>
    <property type="match status" value="1"/>
</dbReference>
<dbReference type="PANTHER" id="PTHR46034">
    <property type="match status" value="1"/>
</dbReference>
<dbReference type="RefSeq" id="XP_021855860.1">
    <property type="nucleotide sequence ID" value="XM_022000168.2"/>
</dbReference>